<evidence type="ECO:0000259" key="5">
    <source>
        <dbReference type="PROSITE" id="PS01124"/>
    </source>
</evidence>
<dbReference type="Pfam" id="PF07495">
    <property type="entry name" value="Y_Y_Y"/>
    <property type="match status" value="1"/>
</dbReference>
<dbReference type="InterPro" id="IPR011110">
    <property type="entry name" value="Reg_prop"/>
</dbReference>
<feature type="domain" description="HTH araC/xylS-type" evidence="5">
    <location>
        <begin position="835"/>
        <end position="943"/>
    </location>
</feature>
<keyword evidence="3" id="KW-0804">Transcription</keyword>
<keyword evidence="4" id="KW-0472">Membrane</keyword>
<organism evidence="6 7">
    <name type="scientific">Candidatus Paraprevotella stercoravium</name>
    <dbReference type="NCBI Taxonomy" id="2838725"/>
    <lineage>
        <taxon>Bacteria</taxon>
        <taxon>Pseudomonadati</taxon>
        <taxon>Bacteroidota</taxon>
        <taxon>Bacteroidia</taxon>
        <taxon>Bacteroidales</taxon>
        <taxon>Prevotellaceae</taxon>
        <taxon>Paraprevotella</taxon>
    </lineage>
</organism>
<dbReference type="InterPro" id="IPR009057">
    <property type="entry name" value="Homeodomain-like_sf"/>
</dbReference>
<dbReference type="SUPFAM" id="SSF46689">
    <property type="entry name" value="Homeodomain-like"/>
    <property type="match status" value="1"/>
</dbReference>
<dbReference type="InterPro" id="IPR011123">
    <property type="entry name" value="Y_Y_Y"/>
</dbReference>
<name>A0A9E2P1J7_9BACT</name>
<dbReference type="EMBL" id="JAHLFU010000170">
    <property type="protein sequence ID" value="MBU3853732.1"/>
    <property type="molecule type" value="Genomic_DNA"/>
</dbReference>
<protein>
    <submittedName>
        <fullName evidence="6">Helix-turn-helix domain-containing protein</fullName>
    </submittedName>
</protein>
<sequence>MREQLKFIIIMVGILLLVAARAAGMPFSYSFRSLSVSDGLPDLVINTCYKDRSGYMWFGTNVSLERFDGIRLKHYLIKGKAENLKRVYAVAEMAEGEIWVGSDVGLLHLDKATDDLEAVEPVLIDAPVYCLLSDGKQTLYAGTRKGLFVYEGGKMRHILIDKNVFSQWNEIKGLNIGEDGRLWLATLKGVVALHTASGKLETYAYRNPFYSLTRIGGVLYLGTMNEGIVTFDTQEKAFGKLVDVGCSVISSLSTDGKDLLYVGTDGNGVHFVSVTQRKVVKSFRHETGNDASIRSNSVYSLLVDRDGLLWIGFYQLGVDYTLHNNGLFAAYRYPPYLDTRDMPVRTIAFHQGKKLVGSRDGLYFIDEDRRLFKSFHNLRANMIISSCYFEGKYYIGTYGGGMYVFDPLTLELVDFDAAEGEPFLTGHIFCIRPDADGDLWIGTSSGLYRYRAGKQVAHYTGSNSKLPEGNIYEVFFDSTRKGWICTEKGLCIWDASSESIRTDVFPEGFINEEKVRVVYEDSRHNLYLLPEKGTLFVSDLSMSHFSRFDNELLRGKTLMSVVEDNEGWLWLTTNNGIYRYDKKDRVMPYSLSDGILSPIFINCMPVKDESGGLWFGNSKGLVYLDMNKLKSRNVPPYKLAVSGVQVDGEEAVPEVWGRGQADGIYLDKVKNNLTVFFSALTYTHPSDMFYEYRLEGGEDDVWKPLIGKSSVSFYNLSAGDYLLRIRSIGFPESEIALPVKVHSVFWSWFVAGAGLLFIGSLAWFLVRKKRSGRLHVSDRQESQDNPVTQPDPDKLVLQTILDGALETYIPPMEHSEDEPAKEKYKVHKVDPEECRQLQKILERLMQEEKPYKNSELKIADLAKMTGYTSHTLSYFFNQYLKKNYYDYINEYRVEEFKRLIVDEQYAKYTLEALAEVCGFSSRASFFRYFKKVAGITPNEYIKQLNR</sequence>
<proteinExistence type="predicted"/>
<dbReference type="Gene3D" id="2.130.10.10">
    <property type="entry name" value="YVTN repeat-like/Quinoprotein amine dehydrogenase"/>
    <property type="match status" value="3"/>
</dbReference>
<dbReference type="InterPro" id="IPR013783">
    <property type="entry name" value="Ig-like_fold"/>
</dbReference>
<dbReference type="GO" id="GO:0043565">
    <property type="term" value="F:sequence-specific DNA binding"/>
    <property type="evidence" value="ECO:0007669"/>
    <property type="project" value="InterPro"/>
</dbReference>
<reference evidence="6" key="2">
    <citation type="submission" date="2021-04" db="EMBL/GenBank/DDBJ databases">
        <authorList>
            <person name="Gilroy R."/>
        </authorList>
    </citation>
    <scope>NUCLEOTIDE SEQUENCE</scope>
    <source>
        <strain evidence="6">G3-2149</strain>
    </source>
</reference>
<dbReference type="AlphaFoldDB" id="A0A9E2P1J7"/>
<dbReference type="Gene3D" id="1.10.10.60">
    <property type="entry name" value="Homeodomain-like"/>
    <property type="match status" value="2"/>
</dbReference>
<evidence type="ECO:0000313" key="6">
    <source>
        <dbReference type="EMBL" id="MBU3853732.1"/>
    </source>
</evidence>
<feature type="transmembrane region" description="Helical" evidence="4">
    <location>
        <begin position="745"/>
        <end position="766"/>
    </location>
</feature>
<dbReference type="Proteomes" id="UP000823865">
    <property type="component" value="Unassembled WGS sequence"/>
</dbReference>
<accession>A0A9E2P1J7</accession>
<evidence type="ECO:0000256" key="4">
    <source>
        <dbReference type="SAM" id="Phobius"/>
    </source>
</evidence>
<dbReference type="PANTHER" id="PTHR43280">
    <property type="entry name" value="ARAC-FAMILY TRANSCRIPTIONAL REGULATOR"/>
    <property type="match status" value="1"/>
</dbReference>
<dbReference type="Pfam" id="PF12833">
    <property type="entry name" value="HTH_18"/>
    <property type="match status" value="1"/>
</dbReference>
<dbReference type="InterPro" id="IPR015943">
    <property type="entry name" value="WD40/YVTN_repeat-like_dom_sf"/>
</dbReference>
<comment type="caution">
    <text evidence="6">The sequence shown here is derived from an EMBL/GenBank/DDBJ whole genome shotgun (WGS) entry which is preliminary data.</text>
</comment>
<dbReference type="Gene3D" id="2.60.40.10">
    <property type="entry name" value="Immunoglobulins"/>
    <property type="match status" value="1"/>
</dbReference>
<evidence type="ECO:0000256" key="3">
    <source>
        <dbReference type="ARBA" id="ARBA00023163"/>
    </source>
</evidence>
<dbReference type="SMART" id="SM00342">
    <property type="entry name" value="HTH_ARAC"/>
    <property type="match status" value="1"/>
</dbReference>
<evidence type="ECO:0000256" key="1">
    <source>
        <dbReference type="ARBA" id="ARBA00023015"/>
    </source>
</evidence>
<keyword evidence="4" id="KW-1133">Transmembrane helix</keyword>
<dbReference type="SUPFAM" id="SSF63829">
    <property type="entry name" value="Calcium-dependent phosphotriesterase"/>
    <property type="match status" value="2"/>
</dbReference>
<dbReference type="PANTHER" id="PTHR43280:SF29">
    <property type="entry name" value="ARAC-FAMILY TRANSCRIPTIONAL REGULATOR"/>
    <property type="match status" value="1"/>
</dbReference>
<reference evidence="6" key="1">
    <citation type="journal article" date="2021" name="PeerJ">
        <title>Extensive microbial diversity within the chicken gut microbiome revealed by metagenomics and culture.</title>
        <authorList>
            <person name="Gilroy R."/>
            <person name="Ravi A."/>
            <person name="Getino M."/>
            <person name="Pursley I."/>
            <person name="Horton D.L."/>
            <person name="Alikhan N.F."/>
            <person name="Baker D."/>
            <person name="Gharbi K."/>
            <person name="Hall N."/>
            <person name="Watson M."/>
            <person name="Adriaenssens E.M."/>
            <person name="Foster-Nyarko E."/>
            <person name="Jarju S."/>
            <person name="Secka A."/>
            <person name="Antonio M."/>
            <person name="Oren A."/>
            <person name="Chaudhuri R.R."/>
            <person name="La Ragione R."/>
            <person name="Hildebrand F."/>
            <person name="Pallen M.J."/>
        </authorList>
    </citation>
    <scope>NUCLEOTIDE SEQUENCE</scope>
    <source>
        <strain evidence="6">G3-2149</strain>
    </source>
</reference>
<dbReference type="Pfam" id="PF07494">
    <property type="entry name" value="Reg_prop"/>
    <property type="match status" value="3"/>
</dbReference>
<evidence type="ECO:0000256" key="2">
    <source>
        <dbReference type="ARBA" id="ARBA00023125"/>
    </source>
</evidence>
<gene>
    <name evidence="6" type="ORF">H9789_07965</name>
</gene>
<dbReference type="InterPro" id="IPR018060">
    <property type="entry name" value="HTH_AraC"/>
</dbReference>
<evidence type="ECO:0000313" key="7">
    <source>
        <dbReference type="Proteomes" id="UP000823865"/>
    </source>
</evidence>
<keyword evidence="1" id="KW-0805">Transcription regulation</keyword>
<dbReference type="GO" id="GO:0003700">
    <property type="term" value="F:DNA-binding transcription factor activity"/>
    <property type="evidence" value="ECO:0007669"/>
    <property type="project" value="InterPro"/>
</dbReference>
<keyword evidence="2" id="KW-0238">DNA-binding</keyword>
<dbReference type="PROSITE" id="PS01124">
    <property type="entry name" value="HTH_ARAC_FAMILY_2"/>
    <property type="match status" value="1"/>
</dbReference>
<keyword evidence="4" id="KW-0812">Transmembrane</keyword>